<dbReference type="AlphaFoldDB" id="A0A927IG53"/>
<keyword evidence="2" id="KW-1185">Reference proteome</keyword>
<accession>A0A927IG53</accession>
<proteinExistence type="predicted"/>
<protein>
    <submittedName>
        <fullName evidence="1">Uncharacterized protein</fullName>
    </submittedName>
</protein>
<dbReference type="RefSeq" id="WP_191615595.1">
    <property type="nucleotide sequence ID" value="NZ_JACYFG010000006.1"/>
</dbReference>
<sequence length="52" mass="5838">MFSFNQNRPPVAHWSGYTLKLAHPTGIGAKNAAHFTKFLPRTVELAIDFQPL</sequence>
<dbReference type="Proteomes" id="UP000622317">
    <property type="component" value="Unassembled WGS sequence"/>
</dbReference>
<evidence type="ECO:0000313" key="1">
    <source>
        <dbReference type="EMBL" id="MBD5778454.1"/>
    </source>
</evidence>
<comment type="caution">
    <text evidence="1">The sequence shown here is derived from an EMBL/GenBank/DDBJ whole genome shotgun (WGS) entry which is preliminary data.</text>
</comment>
<organism evidence="1 2">
    <name type="scientific">Pelagicoccus enzymogenes</name>
    <dbReference type="NCBI Taxonomy" id="2773457"/>
    <lineage>
        <taxon>Bacteria</taxon>
        <taxon>Pseudomonadati</taxon>
        <taxon>Verrucomicrobiota</taxon>
        <taxon>Opitutia</taxon>
        <taxon>Puniceicoccales</taxon>
        <taxon>Pelagicoccaceae</taxon>
        <taxon>Pelagicoccus</taxon>
    </lineage>
</organism>
<reference evidence="1" key="1">
    <citation type="submission" date="2020-09" db="EMBL/GenBank/DDBJ databases">
        <title>Pelagicoccus enzymogenes sp. nov. with an EPS production, isolated from marine sediment.</title>
        <authorList>
            <person name="Feng X."/>
        </authorList>
    </citation>
    <scope>NUCLEOTIDE SEQUENCE</scope>
    <source>
        <strain evidence="1">NFK12</strain>
    </source>
</reference>
<dbReference type="EMBL" id="JACYFG010000006">
    <property type="protein sequence ID" value="MBD5778454.1"/>
    <property type="molecule type" value="Genomic_DNA"/>
</dbReference>
<evidence type="ECO:0000313" key="2">
    <source>
        <dbReference type="Proteomes" id="UP000622317"/>
    </source>
</evidence>
<gene>
    <name evidence="1" type="ORF">IEN85_03040</name>
</gene>
<name>A0A927IG53_9BACT</name>